<dbReference type="GO" id="GO:0003723">
    <property type="term" value="F:RNA binding"/>
    <property type="evidence" value="ECO:0007669"/>
    <property type="project" value="InterPro"/>
</dbReference>
<dbReference type="Pfam" id="PF00849">
    <property type="entry name" value="PseudoU_synth_2"/>
    <property type="match status" value="1"/>
</dbReference>
<sequence>ERALRVLYRSAHFLVVDKPADLVINTQRAHEHPVTVETLLRRQLPELVDPSVEHGFRFCHRLDFATSGVLCLALTRRAAGAAQEAFGPPLRSARKCYAALLEGHVALSSGTRQRGIEIDMAVGEDSRQGHQHKMCPANQEYCTNAREAQTRLLVLGWGLFHGRPTTQVALQPVTGRRHQLRVHCAALGHPVVGDTTYGGTEAAEHSRMYLHAWRLCLPTHLAAVDVSTGTEHPFGNHRDWLSVPGEGAGDSAVTVYDVFELFRGSEYFPPWNTSKSECAVNEVCQPEKLSDR</sequence>
<dbReference type="CDD" id="cd02869">
    <property type="entry name" value="PseudoU_synth_RluA_like"/>
    <property type="match status" value="1"/>
</dbReference>
<dbReference type="InterPro" id="IPR050188">
    <property type="entry name" value="RluA_PseudoU_synthase"/>
</dbReference>
<organism evidence="3">
    <name type="scientific">Amblyomma aureolatum</name>
    <dbReference type="NCBI Taxonomy" id="187763"/>
    <lineage>
        <taxon>Eukaryota</taxon>
        <taxon>Metazoa</taxon>
        <taxon>Ecdysozoa</taxon>
        <taxon>Arthropoda</taxon>
        <taxon>Chelicerata</taxon>
        <taxon>Arachnida</taxon>
        <taxon>Acari</taxon>
        <taxon>Parasitiformes</taxon>
        <taxon>Ixodida</taxon>
        <taxon>Ixodoidea</taxon>
        <taxon>Ixodidae</taxon>
        <taxon>Amblyomminae</taxon>
        <taxon>Amblyomma</taxon>
    </lineage>
</organism>
<feature type="non-terminal residue" evidence="3">
    <location>
        <position position="1"/>
    </location>
</feature>
<protein>
    <submittedName>
        <fullName evidence="3">Putative ribosomal pseudouridine synthase</fullName>
    </submittedName>
</protein>
<comment type="similarity">
    <text evidence="1">Belongs to the pseudouridine synthase RluA family.</text>
</comment>
<accession>A0A1E1XD64</accession>
<evidence type="ECO:0000313" key="3">
    <source>
        <dbReference type="EMBL" id="JAT97187.1"/>
    </source>
</evidence>
<reference evidence="3" key="1">
    <citation type="journal article" date="2017" name="Front. Cell. Infect. Microbiol.">
        <title>The Distinct Transcriptional Response of the Midgut of Amblyomma sculptum and Amblyomma aureolatum Ticks to Rickettsia rickettsii Correlates to Their Differences in Susceptibility to Infection.</title>
        <authorList>
            <person name="Martins L.A."/>
            <person name="Galletti M.F.B.M."/>
            <person name="Ribeiro J.M."/>
            <person name="Fujita A."/>
            <person name="Costa F.B."/>
            <person name="Labruna M.B."/>
            <person name="Daffre S."/>
            <person name="Fogaca A.C."/>
        </authorList>
    </citation>
    <scope>NUCLEOTIDE SEQUENCE</scope>
</reference>
<evidence type="ECO:0000256" key="1">
    <source>
        <dbReference type="ARBA" id="ARBA00010876"/>
    </source>
</evidence>
<dbReference type="PANTHER" id="PTHR21600:SF87">
    <property type="entry name" value="RNA PSEUDOURIDYLATE SYNTHASE DOMAIN-CONTAINING PROTEIN 1"/>
    <property type="match status" value="1"/>
</dbReference>
<dbReference type="InterPro" id="IPR006145">
    <property type="entry name" value="PsdUridine_synth_RsuA/RluA"/>
</dbReference>
<dbReference type="SUPFAM" id="SSF55120">
    <property type="entry name" value="Pseudouridine synthase"/>
    <property type="match status" value="1"/>
</dbReference>
<evidence type="ECO:0000259" key="2">
    <source>
        <dbReference type="Pfam" id="PF00849"/>
    </source>
</evidence>
<dbReference type="GO" id="GO:0000455">
    <property type="term" value="P:enzyme-directed rRNA pseudouridine synthesis"/>
    <property type="evidence" value="ECO:0007669"/>
    <property type="project" value="TreeGrafter"/>
</dbReference>
<dbReference type="GO" id="GO:0009982">
    <property type="term" value="F:pseudouridine synthase activity"/>
    <property type="evidence" value="ECO:0007669"/>
    <property type="project" value="InterPro"/>
</dbReference>
<feature type="domain" description="Pseudouridine synthase RsuA/RluA-like" evidence="2">
    <location>
        <begin position="12"/>
        <end position="186"/>
    </location>
</feature>
<dbReference type="AlphaFoldDB" id="A0A1E1XD64"/>
<dbReference type="InterPro" id="IPR020103">
    <property type="entry name" value="PsdUridine_synth_cat_dom_sf"/>
</dbReference>
<dbReference type="PANTHER" id="PTHR21600">
    <property type="entry name" value="MITOCHONDRIAL RNA PSEUDOURIDINE SYNTHASE"/>
    <property type="match status" value="1"/>
</dbReference>
<name>A0A1E1XD64_9ACAR</name>
<dbReference type="Gene3D" id="3.30.2350.10">
    <property type="entry name" value="Pseudouridine synthase"/>
    <property type="match status" value="1"/>
</dbReference>
<proteinExistence type="evidence at transcript level"/>
<dbReference type="EMBL" id="GFAC01002001">
    <property type="protein sequence ID" value="JAT97187.1"/>
    <property type="molecule type" value="mRNA"/>
</dbReference>